<reference evidence="5" key="1">
    <citation type="submission" date="2016-10" db="EMBL/GenBank/DDBJ databases">
        <authorList>
            <person name="Varghese N."/>
            <person name="Submissions S."/>
        </authorList>
    </citation>
    <scope>NUCLEOTIDE SEQUENCE [LARGE SCALE GENOMIC DNA]</scope>
    <source>
        <strain evidence="5">S6-262</strain>
    </source>
</reference>
<dbReference type="PANTHER" id="PTHR43037:SF5">
    <property type="entry name" value="FERULOYL ESTERASE"/>
    <property type="match status" value="1"/>
</dbReference>
<dbReference type="AlphaFoldDB" id="A0A1H8IVX0"/>
<dbReference type="EMBL" id="FOCF01000011">
    <property type="protein sequence ID" value="SEN72724.1"/>
    <property type="molecule type" value="Genomic_DNA"/>
</dbReference>
<dbReference type="GO" id="GO:0005576">
    <property type="term" value="C:extracellular region"/>
    <property type="evidence" value="ECO:0007669"/>
    <property type="project" value="InterPro"/>
</dbReference>
<gene>
    <name evidence="4" type="ORF">SAMN05192583_3411</name>
</gene>
<accession>A0A1H8IVX0</accession>
<dbReference type="Gene3D" id="3.40.50.1820">
    <property type="entry name" value="alpha/beta hydrolase"/>
    <property type="match status" value="1"/>
</dbReference>
<evidence type="ECO:0000313" key="5">
    <source>
        <dbReference type="Proteomes" id="UP000199206"/>
    </source>
</evidence>
<proteinExistence type="predicted"/>
<dbReference type="SUPFAM" id="SSF53474">
    <property type="entry name" value="alpha/beta-Hydrolases"/>
    <property type="match status" value="1"/>
</dbReference>
<organism evidence="4 5">
    <name type="scientific">Sphingomonas gellani</name>
    <dbReference type="NCBI Taxonomy" id="1166340"/>
    <lineage>
        <taxon>Bacteria</taxon>
        <taxon>Pseudomonadati</taxon>
        <taxon>Pseudomonadota</taxon>
        <taxon>Alphaproteobacteria</taxon>
        <taxon>Sphingomonadales</taxon>
        <taxon>Sphingomonadaceae</taxon>
        <taxon>Sphingomonas</taxon>
    </lineage>
</organism>
<feature type="chain" id="PRO_5011434518" evidence="3">
    <location>
        <begin position="23"/>
        <end position="307"/>
    </location>
</feature>
<dbReference type="InterPro" id="IPR029058">
    <property type="entry name" value="AB_hydrolase_fold"/>
</dbReference>
<dbReference type="Pfam" id="PF10503">
    <property type="entry name" value="Esterase_PHB"/>
    <property type="match status" value="1"/>
</dbReference>
<dbReference type="STRING" id="1166340.SAMN05192583_3411"/>
<sequence length="307" mass="31832">MIGNRTRMVAALVALCRALATAALLLCGAGVGGTAAAECIRPEGAGGFAPASLHFPADATRHAPIPLLVLLHGSTSTGRDMLRESGLAATADRHGFIVAAPDGGIRSGNGFVWNIPGVPSVSGAMPGPGDRDDVAFILAGIDQLIRAGCVDGTRVYVTGLSGGGRMTSWLGCVAADRFAAIAPVVGLRAGRPSKEDAATPDPATCRPVRSMPVIAFAGDADTTNPIAGGGAPYWQYSMQAAEQRWAALNGCTMPRPTRWLDQRVYEEGYAGCRDGAEVVGRVTRGGPHSWSTVDNEAMWAFLSSHHR</sequence>
<keyword evidence="2" id="KW-0378">Hydrolase</keyword>
<name>A0A1H8IVX0_9SPHN</name>
<dbReference type="InterPro" id="IPR050955">
    <property type="entry name" value="Plant_Biomass_Hydrol_Est"/>
</dbReference>
<feature type="signal peptide" evidence="3">
    <location>
        <begin position="1"/>
        <end position="22"/>
    </location>
</feature>
<dbReference type="InterPro" id="IPR010126">
    <property type="entry name" value="Esterase_phb"/>
</dbReference>
<keyword evidence="5" id="KW-1185">Reference proteome</keyword>
<keyword evidence="1 3" id="KW-0732">Signal</keyword>
<evidence type="ECO:0000313" key="4">
    <source>
        <dbReference type="EMBL" id="SEN72724.1"/>
    </source>
</evidence>
<evidence type="ECO:0000256" key="1">
    <source>
        <dbReference type="ARBA" id="ARBA00022729"/>
    </source>
</evidence>
<protein>
    <submittedName>
        <fullName evidence="4">Polyhydroxybutyrate depolymerase</fullName>
    </submittedName>
</protein>
<evidence type="ECO:0000256" key="2">
    <source>
        <dbReference type="ARBA" id="ARBA00022801"/>
    </source>
</evidence>
<evidence type="ECO:0000256" key="3">
    <source>
        <dbReference type="SAM" id="SignalP"/>
    </source>
</evidence>
<dbReference type="RefSeq" id="WP_244501653.1">
    <property type="nucleotide sequence ID" value="NZ_FOCF01000011.1"/>
</dbReference>
<dbReference type="GO" id="GO:0016787">
    <property type="term" value="F:hydrolase activity"/>
    <property type="evidence" value="ECO:0007669"/>
    <property type="project" value="UniProtKB-KW"/>
</dbReference>
<dbReference type="PANTHER" id="PTHR43037">
    <property type="entry name" value="UNNAMED PRODUCT-RELATED"/>
    <property type="match status" value="1"/>
</dbReference>
<dbReference type="Proteomes" id="UP000199206">
    <property type="component" value="Unassembled WGS sequence"/>
</dbReference>